<comment type="similarity">
    <text evidence="1 3">Belongs to the RelE toxin family.</text>
</comment>
<comment type="caution">
    <text evidence="4">The sequence shown here is derived from an EMBL/GenBank/DDBJ whole genome shotgun (WGS) entry which is preliminary data.</text>
</comment>
<dbReference type="Gene3D" id="3.30.2310.20">
    <property type="entry name" value="RelE-like"/>
    <property type="match status" value="1"/>
</dbReference>
<reference evidence="4" key="1">
    <citation type="submission" date="2020-10" db="EMBL/GenBank/DDBJ databases">
        <authorList>
            <person name="Abbas A."/>
            <person name="Razzaq R."/>
            <person name="Waqas M."/>
            <person name="Abbas N."/>
            <person name="Nielsen T.K."/>
            <person name="Hansen L.H."/>
            <person name="Hussain S."/>
            <person name="Shahid M."/>
        </authorList>
    </citation>
    <scope>NUCLEOTIDE SEQUENCE</scope>
    <source>
        <strain evidence="4">S14</strain>
    </source>
</reference>
<sequence>MSRVRLTRRAERDLFEIFLFGIETFGLARAAGYREAFETCFNMLARHPELGRRCPELGEAMRRHEHGSHVVLYEIDLEGVLIVAVPHRRSAMRLLEP</sequence>
<proteinExistence type="inferred from homology"/>
<name>A0ABU1DCF0_9HYPH</name>
<organism evidence="4 5">
    <name type="scientific">Chelatococcus sambhunathii</name>
    <dbReference type="NCBI Taxonomy" id="363953"/>
    <lineage>
        <taxon>Bacteria</taxon>
        <taxon>Pseudomonadati</taxon>
        <taxon>Pseudomonadota</taxon>
        <taxon>Alphaproteobacteria</taxon>
        <taxon>Hyphomicrobiales</taxon>
        <taxon>Chelatococcaceae</taxon>
        <taxon>Chelatococcus</taxon>
    </lineage>
</organism>
<dbReference type="EMBL" id="JADBEO010000006">
    <property type="protein sequence ID" value="MDR4305783.1"/>
    <property type="molecule type" value="Genomic_DNA"/>
</dbReference>
<gene>
    <name evidence="4" type="ORF">IHQ68_03980</name>
</gene>
<evidence type="ECO:0000313" key="5">
    <source>
        <dbReference type="Proteomes" id="UP001181622"/>
    </source>
</evidence>
<evidence type="ECO:0000256" key="3">
    <source>
        <dbReference type="PIRNR" id="PIRNR029218"/>
    </source>
</evidence>
<dbReference type="Proteomes" id="UP001181622">
    <property type="component" value="Unassembled WGS sequence"/>
</dbReference>
<dbReference type="PANTHER" id="PTHR33755:SF9">
    <property type="entry name" value="TOXIN PARE1"/>
    <property type="match status" value="1"/>
</dbReference>
<accession>A0ABU1DCF0</accession>
<keyword evidence="5" id="KW-1185">Reference proteome</keyword>
<dbReference type="InterPro" id="IPR028344">
    <property type="entry name" value="ParE1/4"/>
</dbReference>
<keyword evidence="2" id="KW-1277">Toxin-antitoxin system</keyword>
<dbReference type="PANTHER" id="PTHR33755">
    <property type="entry name" value="TOXIN PARE1-RELATED"/>
    <property type="match status" value="1"/>
</dbReference>
<protein>
    <recommendedName>
        <fullName evidence="3">Toxin</fullName>
    </recommendedName>
</protein>
<dbReference type="RefSeq" id="WP_309389077.1">
    <property type="nucleotide sequence ID" value="NZ_JADBEO010000006.1"/>
</dbReference>
<evidence type="ECO:0000256" key="2">
    <source>
        <dbReference type="ARBA" id="ARBA00022649"/>
    </source>
</evidence>
<evidence type="ECO:0000313" key="4">
    <source>
        <dbReference type="EMBL" id="MDR4305783.1"/>
    </source>
</evidence>
<dbReference type="Pfam" id="PF05016">
    <property type="entry name" value="ParE_toxin"/>
    <property type="match status" value="1"/>
</dbReference>
<dbReference type="InterPro" id="IPR051803">
    <property type="entry name" value="TA_system_RelE-like_toxin"/>
</dbReference>
<dbReference type="InterPro" id="IPR007712">
    <property type="entry name" value="RelE/ParE_toxin"/>
</dbReference>
<evidence type="ECO:0000256" key="1">
    <source>
        <dbReference type="ARBA" id="ARBA00006226"/>
    </source>
</evidence>
<dbReference type="InterPro" id="IPR035093">
    <property type="entry name" value="RelE/ParE_toxin_dom_sf"/>
</dbReference>
<dbReference type="PIRSF" id="PIRSF029218">
    <property type="entry name" value="ParE"/>
    <property type="match status" value="1"/>
</dbReference>